<comment type="domain">
    <text evidence="8">Domain I is involved in oligomerization and binding regulators, domain II is flexibile and of varying length in different bacteria, domain III forms the AAA+ region, while domain IV binds dsDNA.</text>
</comment>
<evidence type="ECO:0000256" key="10">
    <source>
        <dbReference type="RuleBase" id="RU000577"/>
    </source>
</evidence>
<dbReference type="Pfam" id="PF08299">
    <property type="entry name" value="Bac_DnaA_C"/>
    <property type="match status" value="1"/>
</dbReference>
<evidence type="ECO:0000313" key="14">
    <source>
        <dbReference type="EMBL" id="SUO92736.1"/>
    </source>
</evidence>
<name>A0A380MKZ0_9GAMM</name>
<dbReference type="HAMAP" id="MF_00377">
    <property type="entry name" value="DnaA_bact"/>
    <property type="match status" value="1"/>
</dbReference>
<evidence type="ECO:0000256" key="8">
    <source>
        <dbReference type="HAMAP-Rule" id="MF_00377"/>
    </source>
</evidence>
<keyword evidence="5 8" id="KW-0067">ATP-binding</keyword>
<reference evidence="14 15" key="1">
    <citation type="submission" date="2018-06" db="EMBL/GenBank/DDBJ databases">
        <authorList>
            <consortium name="Pathogen Informatics"/>
            <person name="Doyle S."/>
        </authorList>
    </citation>
    <scope>NUCLEOTIDE SEQUENCE [LARGE SCALE GENOMIC DNA]</scope>
    <source>
        <strain evidence="14 15">NCTC10717</strain>
    </source>
</reference>
<dbReference type="PANTHER" id="PTHR30050">
    <property type="entry name" value="CHROMOSOMAL REPLICATION INITIATOR PROTEIN DNAA"/>
    <property type="match status" value="1"/>
</dbReference>
<evidence type="ECO:0000313" key="15">
    <source>
        <dbReference type="Proteomes" id="UP000254575"/>
    </source>
</evidence>
<evidence type="ECO:0000256" key="2">
    <source>
        <dbReference type="ARBA" id="ARBA00022490"/>
    </source>
</evidence>
<dbReference type="InterPro" id="IPR003593">
    <property type="entry name" value="AAA+_ATPase"/>
</dbReference>
<dbReference type="AlphaFoldDB" id="A0A380MKZ0"/>
<dbReference type="GO" id="GO:0003688">
    <property type="term" value="F:DNA replication origin binding"/>
    <property type="evidence" value="ECO:0007669"/>
    <property type="project" value="UniProtKB-UniRule"/>
</dbReference>
<proteinExistence type="inferred from homology"/>
<dbReference type="InterPro" id="IPR010921">
    <property type="entry name" value="Trp_repressor/repl_initiator"/>
</dbReference>
<evidence type="ECO:0000256" key="4">
    <source>
        <dbReference type="ARBA" id="ARBA00022741"/>
    </source>
</evidence>
<evidence type="ECO:0000256" key="7">
    <source>
        <dbReference type="ARBA" id="ARBA00023125"/>
    </source>
</evidence>
<dbReference type="SUPFAM" id="SSF52540">
    <property type="entry name" value="P-loop containing nucleoside triphosphate hydrolases"/>
    <property type="match status" value="1"/>
</dbReference>
<dbReference type="InterPro" id="IPR018312">
    <property type="entry name" value="Chromosome_initiator_DnaA_CS"/>
</dbReference>
<protein>
    <recommendedName>
        <fullName evidence="8 9">Chromosomal replication initiator protein DnaA</fullName>
    </recommendedName>
</protein>
<accession>A0A380MKZ0</accession>
<dbReference type="PANTHER" id="PTHR30050:SF2">
    <property type="entry name" value="CHROMOSOMAL REPLICATION INITIATOR PROTEIN DNAA"/>
    <property type="match status" value="1"/>
</dbReference>
<evidence type="ECO:0000256" key="9">
    <source>
        <dbReference type="NCBIfam" id="TIGR00362"/>
    </source>
</evidence>
<dbReference type="InterPro" id="IPR001957">
    <property type="entry name" value="Chromosome_initiator_DnaA"/>
</dbReference>
<keyword evidence="4 8" id="KW-0547">Nucleotide-binding</keyword>
<dbReference type="PRINTS" id="PR00051">
    <property type="entry name" value="DNAA"/>
</dbReference>
<feature type="binding site" evidence="8">
    <location>
        <position position="148"/>
    </location>
    <ligand>
        <name>ATP</name>
        <dbReference type="ChEBI" id="CHEBI:30616"/>
    </ligand>
</feature>
<dbReference type="Gene3D" id="1.10.8.60">
    <property type="match status" value="1"/>
</dbReference>
<dbReference type="InterPro" id="IPR020591">
    <property type="entry name" value="Chromosome_initiator_DnaA-like"/>
</dbReference>
<evidence type="ECO:0000259" key="13">
    <source>
        <dbReference type="SMART" id="SM00760"/>
    </source>
</evidence>
<dbReference type="SMART" id="SM00382">
    <property type="entry name" value="AAA"/>
    <property type="match status" value="1"/>
</dbReference>
<dbReference type="RefSeq" id="WP_115217973.1">
    <property type="nucleotide sequence ID" value="NZ_UHIA01000003.1"/>
</dbReference>
<dbReference type="Proteomes" id="UP000254575">
    <property type="component" value="Unassembled WGS sequence"/>
</dbReference>
<organism evidence="14 15">
    <name type="scientific">Suttonella indologenes</name>
    <dbReference type="NCBI Taxonomy" id="13276"/>
    <lineage>
        <taxon>Bacteria</taxon>
        <taxon>Pseudomonadati</taxon>
        <taxon>Pseudomonadota</taxon>
        <taxon>Gammaproteobacteria</taxon>
        <taxon>Cardiobacteriales</taxon>
        <taxon>Cardiobacteriaceae</taxon>
        <taxon>Suttonella</taxon>
    </lineage>
</organism>
<dbReference type="EMBL" id="UHIA01000003">
    <property type="protein sequence ID" value="SUO92736.1"/>
    <property type="molecule type" value="Genomic_DNA"/>
</dbReference>
<dbReference type="GO" id="GO:0005737">
    <property type="term" value="C:cytoplasm"/>
    <property type="evidence" value="ECO:0007669"/>
    <property type="project" value="UniProtKB-SubCell"/>
</dbReference>
<comment type="similarity">
    <text evidence="1 8 11">Belongs to the DnaA family.</text>
</comment>
<keyword evidence="15" id="KW-1185">Reference proteome</keyword>
<dbReference type="InterPro" id="IPR013159">
    <property type="entry name" value="DnaA_C"/>
</dbReference>
<feature type="binding site" evidence="8">
    <location>
        <position position="144"/>
    </location>
    <ligand>
        <name>ATP</name>
        <dbReference type="ChEBI" id="CHEBI:30616"/>
    </ligand>
</feature>
<evidence type="ECO:0000256" key="1">
    <source>
        <dbReference type="ARBA" id="ARBA00006583"/>
    </source>
</evidence>
<feature type="domain" description="AAA+ ATPase" evidence="12">
    <location>
        <begin position="133"/>
        <end position="266"/>
    </location>
</feature>
<evidence type="ECO:0000256" key="11">
    <source>
        <dbReference type="RuleBase" id="RU004227"/>
    </source>
</evidence>
<dbReference type="SMART" id="SM00760">
    <property type="entry name" value="Bac_DnaA_C"/>
    <property type="match status" value="1"/>
</dbReference>
<feature type="domain" description="Chromosomal replication initiator DnaA C-terminal" evidence="13">
    <location>
        <begin position="346"/>
        <end position="415"/>
    </location>
</feature>
<dbReference type="OrthoDB" id="9807019at2"/>
<feature type="region of interest" description="Domain IV, binds dsDNA" evidence="8">
    <location>
        <begin position="318"/>
        <end position="438"/>
    </location>
</feature>
<gene>
    <name evidence="8 14" type="primary">dnaA</name>
    <name evidence="14" type="ORF">NCTC10717_00712</name>
</gene>
<sequence>MSEANQKWETIIDSLKPILSEDFVNLLKSCELSQEKQQWFINAPNQFAISTLEKKVLPTLGLALEKYGIQKFKLRVHEPDIFDEQKNVRKTGGRQYKSNLNIEYQFDNFVVGQSNDNAYAAAKRVSEGEFNPQFNPLLIYGGTGLGKSHLMHAVGNALRANGRNRVIYLTAEEFTNDFIAVLQEKKSNMQEFNEYYRSADALLIDDVQFLGGKERSQTEFFHTFNSLFDRHCPIILTCDRFPKEIDGLEPRLQSRFGQGLTVSVVPPDLETRIAILHNKADRLNFHLPDDVALYIAEQVVSNVRDLEGALKNVYMRCQIRQLSAPDIRLAREALGDLIKARSRQISLENIHNVVARHYKITPEEMISKSRKANIVLPRQIGIHLARKLTQHSTTEIAQYFNVKDHTTVLHACNKINEKLDNDSAFNELYRGLEMTITG</sequence>
<keyword evidence="2 8" id="KW-0963">Cytoplasm</keyword>
<dbReference type="GO" id="GO:0006275">
    <property type="term" value="P:regulation of DNA replication"/>
    <property type="evidence" value="ECO:0007669"/>
    <property type="project" value="UniProtKB-UniRule"/>
</dbReference>
<keyword evidence="6 8" id="KW-0446">Lipid-binding</keyword>
<keyword evidence="3 8" id="KW-0235">DNA replication</keyword>
<comment type="subcellular location">
    <subcellularLocation>
        <location evidence="8">Cytoplasm</location>
    </subcellularLocation>
</comment>
<dbReference type="Pfam" id="PF00308">
    <property type="entry name" value="Bac_DnaA"/>
    <property type="match status" value="1"/>
</dbReference>
<dbReference type="Gene3D" id="3.40.50.300">
    <property type="entry name" value="P-loop containing nucleotide triphosphate hydrolases"/>
    <property type="match status" value="1"/>
</dbReference>
<evidence type="ECO:0000256" key="6">
    <source>
        <dbReference type="ARBA" id="ARBA00023121"/>
    </source>
</evidence>
<dbReference type="GO" id="GO:0008289">
    <property type="term" value="F:lipid binding"/>
    <property type="evidence" value="ECO:0007669"/>
    <property type="project" value="UniProtKB-KW"/>
</dbReference>
<dbReference type="GO" id="GO:0005886">
    <property type="term" value="C:plasma membrane"/>
    <property type="evidence" value="ECO:0007669"/>
    <property type="project" value="TreeGrafter"/>
</dbReference>
<dbReference type="NCBIfam" id="TIGR00362">
    <property type="entry name" value="DnaA"/>
    <property type="match status" value="1"/>
</dbReference>
<keyword evidence="7 8" id="KW-0238">DNA-binding</keyword>
<evidence type="ECO:0000256" key="3">
    <source>
        <dbReference type="ARBA" id="ARBA00022705"/>
    </source>
</evidence>
<feature type="region of interest" description="Domain I, interacts with DnaA modulators" evidence="8">
    <location>
        <begin position="1"/>
        <end position="79"/>
    </location>
</feature>
<comment type="function">
    <text evidence="8 10">Plays an essential role in the initiation and regulation of chromosomal replication. ATP-DnaA binds to the origin of replication (oriC) to initiate formation of the DNA replication initiation complex once per cell cycle. Binds the DnaA box (a 9 base pair repeat at the origin) and separates the double-stranded (ds)DNA. Forms a right-handed helical filament on oriC DNA; dsDNA binds to the exterior of the filament while single-stranded (ss)DNA is stabiized in the filament's interior. The ATP-DnaA-oriC complex binds and stabilizes one strand of the AT-rich DNA unwinding element (DUE), permitting loading of DNA polymerase. After initiation quickly degrades to an ADP-DnaA complex that is not apt for DNA replication. Binds acidic phospholipids.</text>
</comment>
<dbReference type="Gene3D" id="1.10.1750.10">
    <property type="match status" value="1"/>
</dbReference>
<comment type="caution">
    <text evidence="8">Lacks conserved residue(s) required for the propagation of feature annotation.</text>
</comment>
<feature type="binding site" evidence="8">
    <location>
        <position position="147"/>
    </location>
    <ligand>
        <name>ATP</name>
        <dbReference type="ChEBI" id="CHEBI:30616"/>
    </ligand>
</feature>
<feature type="binding site" evidence="8">
    <location>
        <position position="146"/>
    </location>
    <ligand>
        <name>ATP</name>
        <dbReference type="ChEBI" id="CHEBI:30616"/>
    </ligand>
</feature>
<dbReference type="InterPro" id="IPR027417">
    <property type="entry name" value="P-loop_NTPase"/>
</dbReference>
<dbReference type="InterPro" id="IPR013317">
    <property type="entry name" value="DnaA_dom"/>
</dbReference>
<dbReference type="PROSITE" id="PS01008">
    <property type="entry name" value="DNAA"/>
    <property type="match status" value="1"/>
</dbReference>
<dbReference type="CDD" id="cd00009">
    <property type="entry name" value="AAA"/>
    <property type="match status" value="1"/>
</dbReference>
<evidence type="ECO:0000259" key="12">
    <source>
        <dbReference type="SMART" id="SM00382"/>
    </source>
</evidence>
<comment type="subunit">
    <text evidence="8">Oligomerizes as a right-handed, spiral filament on DNA at oriC.</text>
</comment>
<dbReference type="GO" id="GO:0006270">
    <property type="term" value="P:DNA replication initiation"/>
    <property type="evidence" value="ECO:0007669"/>
    <property type="project" value="UniProtKB-UniRule"/>
</dbReference>
<evidence type="ECO:0000256" key="5">
    <source>
        <dbReference type="ARBA" id="ARBA00022840"/>
    </source>
</evidence>
<dbReference type="CDD" id="cd06571">
    <property type="entry name" value="Bac_DnaA_C"/>
    <property type="match status" value="1"/>
</dbReference>
<dbReference type="SUPFAM" id="SSF48295">
    <property type="entry name" value="TrpR-like"/>
    <property type="match status" value="1"/>
</dbReference>
<dbReference type="GO" id="GO:0005524">
    <property type="term" value="F:ATP binding"/>
    <property type="evidence" value="ECO:0007669"/>
    <property type="project" value="UniProtKB-UniRule"/>
</dbReference>